<gene>
    <name evidence="2" type="ORF">O181_039481</name>
</gene>
<reference evidence="2" key="1">
    <citation type="submission" date="2021-03" db="EMBL/GenBank/DDBJ databases">
        <title>Draft genome sequence of rust myrtle Austropuccinia psidii MF-1, a brazilian biotype.</title>
        <authorList>
            <person name="Quecine M.C."/>
            <person name="Pachon D.M.R."/>
            <person name="Bonatelli M.L."/>
            <person name="Correr F.H."/>
            <person name="Franceschini L.M."/>
            <person name="Leite T.F."/>
            <person name="Margarido G.R.A."/>
            <person name="Almeida C.A."/>
            <person name="Ferrarezi J.A."/>
            <person name="Labate C.A."/>
        </authorList>
    </citation>
    <scope>NUCLEOTIDE SEQUENCE</scope>
    <source>
        <strain evidence="2">MF-1</strain>
    </source>
</reference>
<accession>A0A9Q3HCK3</accession>
<protein>
    <recommendedName>
        <fullName evidence="1">Endonuclease/exonuclease/phosphatase domain-containing protein</fullName>
    </recommendedName>
</protein>
<name>A0A9Q3HCK3_9BASI</name>
<proteinExistence type="predicted"/>
<organism evidence="2 3">
    <name type="scientific">Austropuccinia psidii MF-1</name>
    <dbReference type="NCBI Taxonomy" id="1389203"/>
    <lineage>
        <taxon>Eukaryota</taxon>
        <taxon>Fungi</taxon>
        <taxon>Dikarya</taxon>
        <taxon>Basidiomycota</taxon>
        <taxon>Pucciniomycotina</taxon>
        <taxon>Pucciniomycetes</taxon>
        <taxon>Pucciniales</taxon>
        <taxon>Sphaerophragmiaceae</taxon>
        <taxon>Austropuccinia</taxon>
    </lineage>
</organism>
<comment type="caution">
    <text evidence="2">The sequence shown here is derived from an EMBL/GenBank/DDBJ whole genome shotgun (WGS) entry which is preliminary data.</text>
</comment>
<dbReference type="OrthoDB" id="5549573at2759"/>
<dbReference type="InterPro" id="IPR005135">
    <property type="entry name" value="Endo/exonuclease/phosphatase"/>
</dbReference>
<dbReference type="Proteomes" id="UP000765509">
    <property type="component" value="Unassembled WGS sequence"/>
</dbReference>
<evidence type="ECO:0000313" key="2">
    <source>
        <dbReference type="EMBL" id="MBW0499766.1"/>
    </source>
</evidence>
<keyword evidence="3" id="KW-1185">Reference proteome</keyword>
<dbReference type="Gene3D" id="3.60.10.10">
    <property type="entry name" value="Endonuclease/exonuclease/phosphatase"/>
    <property type="match status" value="1"/>
</dbReference>
<dbReference type="AlphaFoldDB" id="A0A9Q3HCK3"/>
<dbReference type="Pfam" id="PF14529">
    <property type="entry name" value="Exo_endo_phos_2"/>
    <property type="match status" value="1"/>
</dbReference>
<sequence length="97" mass="11245">MEAMWKTQTYIMMDSNLHHPHCSPITYTHTHIQAWDLIKICGRKGFHLISPRHNPKSLGSVGRPTTINLTWANQKTWLLKEVIQVQLNNHSSDHPPQ</sequence>
<dbReference type="GO" id="GO:0003824">
    <property type="term" value="F:catalytic activity"/>
    <property type="evidence" value="ECO:0007669"/>
    <property type="project" value="InterPro"/>
</dbReference>
<dbReference type="EMBL" id="AVOT02015442">
    <property type="protein sequence ID" value="MBW0499766.1"/>
    <property type="molecule type" value="Genomic_DNA"/>
</dbReference>
<dbReference type="InterPro" id="IPR036691">
    <property type="entry name" value="Endo/exonu/phosph_ase_sf"/>
</dbReference>
<feature type="domain" description="Endonuclease/exonuclease/phosphatase" evidence="1">
    <location>
        <begin position="8"/>
        <end position="96"/>
    </location>
</feature>
<evidence type="ECO:0000313" key="3">
    <source>
        <dbReference type="Proteomes" id="UP000765509"/>
    </source>
</evidence>
<evidence type="ECO:0000259" key="1">
    <source>
        <dbReference type="Pfam" id="PF14529"/>
    </source>
</evidence>